<proteinExistence type="predicted"/>
<protein>
    <recommendedName>
        <fullName evidence="3">Bacteriophage Gp15 protein</fullName>
    </recommendedName>
</protein>
<dbReference type="Pfam" id="PF06854">
    <property type="entry name" value="Phage_Gp15"/>
    <property type="match status" value="1"/>
</dbReference>
<sequence>MRLNEQLTDIVEFDGHQYELNMSFDNVLTLFDMLADDELTESEKLNGAIILLIGHDIEVDWQTKQDIFEAVFKQAINNTSDDDVSYDLAGNPMPNTPSEQEKDFDLKQDADLIFASFLFDYKIDLFEQQGKMHWKKFIALLNNLSSETPLSRIREIRNYQPSKHDSAEYKEKMQKLKRRVALREEGDYG</sequence>
<accession>A0A6L7AC09</accession>
<reference evidence="1 2" key="1">
    <citation type="submission" date="2019-12" db="EMBL/GenBank/DDBJ databases">
        <title>Complete genome sequence of Leuconostoc lactis strain AVN1 provides insights into metabolic potential.</title>
        <authorList>
            <person name="Besrour N."/>
            <person name="Najjari A."/>
            <person name="Fhoula I."/>
            <person name="Jaballah S."/>
            <person name="Klibi N."/>
            <person name="Ouzari H.I."/>
        </authorList>
    </citation>
    <scope>NUCLEOTIDE SEQUENCE [LARGE SCALE GENOMIC DNA]</scope>
    <source>
        <strain evidence="1 2">AVN1</strain>
    </source>
</reference>
<dbReference type="EMBL" id="WSZI01000013">
    <property type="protein sequence ID" value="MWN21302.1"/>
    <property type="molecule type" value="Genomic_DNA"/>
</dbReference>
<name>A0A6L7AC09_LEULA</name>
<evidence type="ECO:0008006" key="3">
    <source>
        <dbReference type="Google" id="ProtNLM"/>
    </source>
</evidence>
<organism evidence="1 2">
    <name type="scientific">Leuconostoc lactis</name>
    <dbReference type="NCBI Taxonomy" id="1246"/>
    <lineage>
        <taxon>Bacteria</taxon>
        <taxon>Bacillati</taxon>
        <taxon>Bacillota</taxon>
        <taxon>Bacilli</taxon>
        <taxon>Lactobacillales</taxon>
        <taxon>Lactobacillaceae</taxon>
        <taxon>Leuconostoc</taxon>
    </lineage>
</organism>
<evidence type="ECO:0000313" key="2">
    <source>
        <dbReference type="Proteomes" id="UP000478636"/>
    </source>
</evidence>
<dbReference type="InterPro" id="IPR009660">
    <property type="entry name" value="Phage_A500_Gp15"/>
</dbReference>
<dbReference type="Proteomes" id="UP000478636">
    <property type="component" value="Unassembled WGS sequence"/>
</dbReference>
<gene>
    <name evidence="1" type="ORF">GQS40_06405</name>
</gene>
<dbReference type="AlphaFoldDB" id="A0A6L7AC09"/>
<comment type="caution">
    <text evidence="1">The sequence shown here is derived from an EMBL/GenBank/DDBJ whole genome shotgun (WGS) entry which is preliminary data.</text>
</comment>
<evidence type="ECO:0000313" key="1">
    <source>
        <dbReference type="EMBL" id="MWN21302.1"/>
    </source>
</evidence>